<dbReference type="EMBL" id="LLXI01000513">
    <property type="protein sequence ID" value="PKY47061.1"/>
    <property type="molecule type" value="Genomic_DNA"/>
</dbReference>
<proteinExistence type="predicted"/>
<protein>
    <submittedName>
        <fullName evidence="1">Uncharacterized protein</fullName>
    </submittedName>
</protein>
<reference evidence="1 2" key="1">
    <citation type="submission" date="2015-10" db="EMBL/GenBank/DDBJ databases">
        <title>Genome analyses suggest a sexual origin of heterokaryosis in a supposedly ancient asexual fungus.</title>
        <authorList>
            <person name="Ropars J."/>
            <person name="Sedzielewska K."/>
            <person name="Noel J."/>
            <person name="Charron P."/>
            <person name="Farinelli L."/>
            <person name="Marton T."/>
            <person name="Kruger M."/>
            <person name="Pelin A."/>
            <person name="Brachmann A."/>
            <person name="Corradi N."/>
        </authorList>
    </citation>
    <scope>NUCLEOTIDE SEQUENCE [LARGE SCALE GENOMIC DNA]</scope>
    <source>
        <strain evidence="1 2">A4</strain>
    </source>
</reference>
<gene>
    <name evidence="1" type="ORF">RhiirA4_462131</name>
</gene>
<dbReference type="Proteomes" id="UP000234323">
    <property type="component" value="Unassembled WGS sequence"/>
</dbReference>
<dbReference type="AlphaFoldDB" id="A0A2I1GKB6"/>
<keyword evidence="2" id="KW-1185">Reference proteome</keyword>
<accession>A0A2I1GKB6</accession>
<sequence>MVPRRATFSAQEVLRKSKAKEVVAASPDFRLRTEKIGLTIDWIVLPISEVELHYKGRPRVEQVVSSDPKEQGLYSGKRYGQVHNNLGLLEWSYIEDIINPENKSKVFIFEEWSKLAVYPKKAIKDDYLVAKILKNQVEAEGLIRGRQSEDDSRINPSSSSTRHKRRIFRAKGVSLLTSEKEISIIGAVPKWRGLRTWMDCMKVDQYDITANCLRG</sequence>
<evidence type="ECO:0000313" key="2">
    <source>
        <dbReference type="Proteomes" id="UP000234323"/>
    </source>
</evidence>
<name>A0A2I1GKB6_9GLOM</name>
<comment type="caution">
    <text evidence="1">The sequence shown here is derived from an EMBL/GenBank/DDBJ whole genome shotgun (WGS) entry which is preliminary data.</text>
</comment>
<evidence type="ECO:0000313" key="1">
    <source>
        <dbReference type="EMBL" id="PKY47061.1"/>
    </source>
</evidence>
<organism evidence="1 2">
    <name type="scientific">Rhizophagus irregularis</name>
    <dbReference type="NCBI Taxonomy" id="588596"/>
    <lineage>
        <taxon>Eukaryota</taxon>
        <taxon>Fungi</taxon>
        <taxon>Fungi incertae sedis</taxon>
        <taxon>Mucoromycota</taxon>
        <taxon>Glomeromycotina</taxon>
        <taxon>Glomeromycetes</taxon>
        <taxon>Glomerales</taxon>
        <taxon>Glomeraceae</taxon>
        <taxon>Rhizophagus</taxon>
    </lineage>
</organism>